<sequence length="88" mass="9570">MVRLISYDEQMVKMLEPTAAALASKLACQNVKLWLLQRLSHGGAWVPVLLIRPAPQDGDWGLRVEMDPASDGVGAPTSLVSVDVEIPF</sequence>
<protein>
    <submittedName>
        <fullName evidence="1">Uncharacterized protein</fullName>
    </submittedName>
</protein>
<dbReference type="AlphaFoldDB" id="A0A165PB87"/>
<organism evidence="1 2">
    <name type="scientific">Daedalea quercina L-15889</name>
    <dbReference type="NCBI Taxonomy" id="1314783"/>
    <lineage>
        <taxon>Eukaryota</taxon>
        <taxon>Fungi</taxon>
        <taxon>Dikarya</taxon>
        <taxon>Basidiomycota</taxon>
        <taxon>Agaricomycotina</taxon>
        <taxon>Agaricomycetes</taxon>
        <taxon>Polyporales</taxon>
        <taxon>Fomitopsis</taxon>
    </lineage>
</organism>
<name>A0A165PB87_9APHY</name>
<gene>
    <name evidence="1" type="ORF">DAEQUDRAFT_370484</name>
</gene>
<dbReference type="EMBL" id="KV429071">
    <property type="protein sequence ID" value="KZT67992.1"/>
    <property type="molecule type" value="Genomic_DNA"/>
</dbReference>
<evidence type="ECO:0000313" key="2">
    <source>
        <dbReference type="Proteomes" id="UP000076727"/>
    </source>
</evidence>
<keyword evidence="2" id="KW-1185">Reference proteome</keyword>
<evidence type="ECO:0000313" key="1">
    <source>
        <dbReference type="EMBL" id="KZT67992.1"/>
    </source>
</evidence>
<accession>A0A165PB87</accession>
<dbReference type="Proteomes" id="UP000076727">
    <property type="component" value="Unassembled WGS sequence"/>
</dbReference>
<reference evidence="1 2" key="1">
    <citation type="journal article" date="2016" name="Mol. Biol. Evol.">
        <title>Comparative Genomics of Early-Diverging Mushroom-Forming Fungi Provides Insights into the Origins of Lignocellulose Decay Capabilities.</title>
        <authorList>
            <person name="Nagy L.G."/>
            <person name="Riley R."/>
            <person name="Tritt A."/>
            <person name="Adam C."/>
            <person name="Daum C."/>
            <person name="Floudas D."/>
            <person name="Sun H."/>
            <person name="Yadav J.S."/>
            <person name="Pangilinan J."/>
            <person name="Larsson K.H."/>
            <person name="Matsuura K."/>
            <person name="Barry K."/>
            <person name="Labutti K."/>
            <person name="Kuo R."/>
            <person name="Ohm R.A."/>
            <person name="Bhattacharya S.S."/>
            <person name="Shirouzu T."/>
            <person name="Yoshinaga Y."/>
            <person name="Martin F.M."/>
            <person name="Grigoriev I.V."/>
            <person name="Hibbett D.S."/>
        </authorList>
    </citation>
    <scope>NUCLEOTIDE SEQUENCE [LARGE SCALE GENOMIC DNA]</scope>
    <source>
        <strain evidence="1 2">L-15889</strain>
    </source>
</reference>
<proteinExistence type="predicted"/>